<dbReference type="eggNOG" id="KOG1716">
    <property type="taxonomic scope" value="Eukaryota"/>
</dbReference>
<dbReference type="PRINTS" id="PR01908">
    <property type="entry name" value="ADSPHPHTASE"/>
</dbReference>
<keyword evidence="8" id="KW-1185">Reference proteome</keyword>
<dbReference type="AlphaFoldDB" id="H3AL43"/>
<dbReference type="PROSITE" id="PS50054">
    <property type="entry name" value="TYR_PHOSPHATASE_DUAL"/>
    <property type="match status" value="1"/>
</dbReference>
<dbReference type="CDD" id="cd14577">
    <property type="entry name" value="DUSP13B"/>
    <property type="match status" value="1"/>
</dbReference>
<evidence type="ECO:0000256" key="1">
    <source>
        <dbReference type="ARBA" id="ARBA00008601"/>
    </source>
</evidence>
<dbReference type="EMBL" id="AFYH01012557">
    <property type="status" value="NOT_ANNOTATED_CDS"/>
    <property type="molecule type" value="Genomic_DNA"/>
</dbReference>
<dbReference type="PRINTS" id="PR01909">
    <property type="entry name" value="ADSPHPHTASEA"/>
</dbReference>
<dbReference type="GO" id="GO:0004722">
    <property type="term" value="F:protein serine/threonine phosphatase activity"/>
    <property type="evidence" value="ECO:0007669"/>
    <property type="project" value="UniProtKB-EC"/>
</dbReference>
<evidence type="ECO:0000259" key="6">
    <source>
        <dbReference type="PROSITE" id="PS50056"/>
    </source>
</evidence>
<dbReference type="GO" id="GO:0004725">
    <property type="term" value="F:protein tyrosine phosphatase activity"/>
    <property type="evidence" value="ECO:0007669"/>
    <property type="project" value="UniProtKB-EC"/>
</dbReference>
<comment type="catalytic activity">
    <reaction evidence="3">
        <text>O-phospho-L-threonyl-[protein] + H2O = L-threonyl-[protein] + phosphate</text>
        <dbReference type="Rhea" id="RHEA:47004"/>
        <dbReference type="Rhea" id="RHEA-COMP:11060"/>
        <dbReference type="Rhea" id="RHEA-COMP:11605"/>
        <dbReference type="ChEBI" id="CHEBI:15377"/>
        <dbReference type="ChEBI" id="CHEBI:30013"/>
        <dbReference type="ChEBI" id="CHEBI:43474"/>
        <dbReference type="ChEBI" id="CHEBI:61977"/>
        <dbReference type="EC" id="3.1.3.16"/>
    </reaction>
</comment>
<dbReference type="GeneTree" id="ENSGT00940000154628"/>
<dbReference type="Gene3D" id="3.90.190.10">
    <property type="entry name" value="Protein tyrosine phosphatase superfamily"/>
    <property type="match status" value="1"/>
</dbReference>
<dbReference type="InParanoid" id="H3AL43"/>
<dbReference type="PANTHER" id="PTHR45682">
    <property type="entry name" value="AGAP008228-PA"/>
    <property type="match status" value="1"/>
</dbReference>
<keyword evidence="3" id="KW-0904">Protein phosphatase</keyword>
<evidence type="ECO:0000256" key="2">
    <source>
        <dbReference type="PIRSR" id="PIRSR620405-1"/>
    </source>
</evidence>
<keyword evidence="3" id="KW-0378">Hydrolase</keyword>
<dbReference type="GO" id="GO:0008138">
    <property type="term" value="F:protein tyrosine/serine/threonine phosphatase activity"/>
    <property type="evidence" value="ECO:0007669"/>
    <property type="project" value="UniProtKB-UniRule"/>
</dbReference>
<dbReference type="InterPro" id="IPR029021">
    <property type="entry name" value="Prot-tyrosine_phosphatase-like"/>
</dbReference>
<dbReference type="HOGENOM" id="CLU_027074_11_3_1"/>
<dbReference type="EC" id="3.1.3.48" evidence="3"/>
<evidence type="ECO:0000259" key="5">
    <source>
        <dbReference type="PROSITE" id="PS50054"/>
    </source>
</evidence>
<feature type="compositionally biased region" description="Basic and acidic residues" evidence="4">
    <location>
        <begin position="1"/>
        <end position="12"/>
    </location>
</feature>
<evidence type="ECO:0000256" key="4">
    <source>
        <dbReference type="SAM" id="MobiDB-lite"/>
    </source>
</evidence>
<dbReference type="Ensembl" id="ENSLACT00000010443.2">
    <property type="protein sequence ID" value="ENSLACP00000010364.2"/>
    <property type="gene ID" value="ENSLACG00000009129.2"/>
</dbReference>
<dbReference type="Pfam" id="PF00782">
    <property type="entry name" value="DSPc"/>
    <property type="match status" value="1"/>
</dbReference>
<dbReference type="KEGG" id="lcm:102354742"/>
<comment type="function">
    <text evidence="3">Dual specificity phosphatase able to dephosphorylate phosphotyrosine, phosphoserine and phosphothreonine residues, with a preference for phosphotyrosine as a substrate.</text>
</comment>
<dbReference type="Bgee" id="ENSLACG00000009129">
    <property type="expression patterns" value="Expressed in muscle tissue and 6 other cell types or tissues"/>
</dbReference>
<comment type="catalytic activity">
    <reaction evidence="3">
        <text>O-phospho-L-tyrosyl-[protein] + H2O = L-tyrosyl-[protein] + phosphate</text>
        <dbReference type="Rhea" id="RHEA:10684"/>
        <dbReference type="Rhea" id="RHEA-COMP:10136"/>
        <dbReference type="Rhea" id="RHEA-COMP:20101"/>
        <dbReference type="ChEBI" id="CHEBI:15377"/>
        <dbReference type="ChEBI" id="CHEBI:43474"/>
        <dbReference type="ChEBI" id="CHEBI:46858"/>
        <dbReference type="ChEBI" id="CHEBI:61978"/>
        <dbReference type="EC" id="3.1.3.48"/>
    </reaction>
</comment>
<dbReference type="OrthoDB" id="10252009at2759"/>
<feature type="active site" description="Phosphocysteine intermediate" evidence="2">
    <location>
        <position position="139"/>
    </location>
</feature>
<gene>
    <name evidence="7" type="primary">DUSP13B</name>
</gene>
<protein>
    <recommendedName>
        <fullName evidence="3">Dual specificity protein phosphatase</fullName>
        <ecNumber evidence="3">3.1.3.16</ecNumber>
        <ecNumber evidence="3">3.1.3.48</ecNumber>
    </recommendedName>
</protein>
<comment type="similarity">
    <text evidence="1 3">Belongs to the protein-tyrosine phosphatase family. Non-receptor class dual specificity subfamily.</text>
</comment>
<dbReference type="STRING" id="7897.ENSLACP00000010364"/>
<dbReference type="Proteomes" id="UP000008672">
    <property type="component" value="Unassembled WGS sequence"/>
</dbReference>
<sequence length="205" mass="23015">MAWESVYKRDPLKSGVSSREGRSGYETPTLSELQRLLWVHRASTGHVNEVWPNLFVGDAYTARDKGVLHDLGITHIVNAASGRFHVNTGATFYSNMQIDYYGVEADDDPTFDMSPYFHPVSKFMRAGLSSPRGRVFVHCAMGISRAATLTLAFLMICEGLTLVDAINEVSKHRDICPNSGFLSQLRELDIKLAGERKWKSDRFKL</sequence>
<reference evidence="8" key="1">
    <citation type="submission" date="2011-08" db="EMBL/GenBank/DDBJ databases">
        <title>The draft genome of Latimeria chalumnae.</title>
        <authorList>
            <person name="Di Palma F."/>
            <person name="Alfoldi J."/>
            <person name="Johnson J."/>
            <person name="Berlin A."/>
            <person name="Gnerre S."/>
            <person name="Jaffe D."/>
            <person name="MacCallum I."/>
            <person name="Young S."/>
            <person name="Walker B.J."/>
            <person name="Lander E."/>
            <person name="Lindblad-Toh K."/>
        </authorList>
    </citation>
    <scope>NUCLEOTIDE SEQUENCE [LARGE SCALE GENOMIC DNA]</scope>
    <source>
        <strain evidence="8">Wild caught</strain>
    </source>
</reference>
<evidence type="ECO:0000313" key="8">
    <source>
        <dbReference type="Proteomes" id="UP000008672"/>
    </source>
</evidence>
<feature type="domain" description="Tyrosine specific protein phosphatases" evidence="6">
    <location>
        <begin position="114"/>
        <end position="173"/>
    </location>
</feature>
<reference evidence="7" key="3">
    <citation type="submission" date="2025-09" db="UniProtKB">
        <authorList>
            <consortium name="Ensembl"/>
        </authorList>
    </citation>
    <scope>IDENTIFICATION</scope>
</reference>
<dbReference type="GO" id="GO:0033549">
    <property type="term" value="F:MAP kinase phosphatase activity"/>
    <property type="evidence" value="ECO:0007669"/>
    <property type="project" value="TreeGrafter"/>
</dbReference>
<dbReference type="PROSITE" id="PS50056">
    <property type="entry name" value="TYR_PHOSPHATASE_2"/>
    <property type="match status" value="1"/>
</dbReference>
<organism evidence="7 8">
    <name type="scientific">Latimeria chalumnae</name>
    <name type="common">Coelacanth</name>
    <dbReference type="NCBI Taxonomy" id="7897"/>
    <lineage>
        <taxon>Eukaryota</taxon>
        <taxon>Metazoa</taxon>
        <taxon>Chordata</taxon>
        <taxon>Craniata</taxon>
        <taxon>Vertebrata</taxon>
        <taxon>Euteleostomi</taxon>
        <taxon>Coelacanthiformes</taxon>
        <taxon>Coelacanthidae</taxon>
        <taxon>Latimeria</taxon>
    </lineage>
</organism>
<dbReference type="InterPro" id="IPR020405">
    <property type="entry name" value="Atypical_DUSP_subfamA"/>
</dbReference>
<feature type="region of interest" description="Disordered" evidence="4">
    <location>
        <begin position="1"/>
        <end position="25"/>
    </location>
</feature>
<dbReference type="InterPro" id="IPR000387">
    <property type="entry name" value="Tyr_Pase_dom"/>
</dbReference>
<dbReference type="InterPro" id="IPR000340">
    <property type="entry name" value="Dual-sp_phosphatase_cat-dom"/>
</dbReference>
<dbReference type="SMART" id="SM00195">
    <property type="entry name" value="DSPc"/>
    <property type="match status" value="1"/>
</dbReference>
<comment type="catalytic activity">
    <reaction evidence="3">
        <text>O-phospho-L-seryl-[protein] + H2O = L-seryl-[protein] + phosphate</text>
        <dbReference type="Rhea" id="RHEA:20629"/>
        <dbReference type="Rhea" id="RHEA-COMP:9863"/>
        <dbReference type="Rhea" id="RHEA-COMP:11604"/>
        <dbReference type="ChEBI" id="CHEBI:15377"/>
        <dbReference type="ChEBI" id="CHEBI:29999"/>
        <dbReference type="ChEBI" id="CHEBI:43474"/>
        <dbReference type="ChEBI" id="CHEBI:83421"/>
        <dbReference type="EC" id="3.1.3.16"/>
    </reaction>
</comment>
<feature type="domain" description="Tyrosine-protein phosphatase" evidence="5">
    <location>
        <begin position="46"/>
        <end position="194"/>
    </location>
</feature>
<dbReference type="OMA" id="YNMGITH"/>
<reference evidence="7" key="2">
    <citation type="submission" date="2025-08" db="UniProtKB">
        <authorList>
            <consortium name="Ensembl"/>
        </authorList>
    </citation>
    <scope>IDENTIFICATION</scope>
</reference>
<dbReference type="EMBL" id="AFYH01012556">
    <property type="status" value="NOT_ANNOTATED_CDS"/>
    <property type="molecule type" value="Genomic_DNA"/>
</dbReference>
<name>H3AL43_LATCH</name>
<dbReference type="EC" id="3.1.3.16" evidence="3"/>
<dbReference type="FunCoup" id="H3AL43">
    <property type="interactions" value="361"/>
</dbReference>
<evidence type="ECO:0000256" key="3">
    <source>
        <dbReference type="RuleBase" id="RU366038"/>
    </source>
</evidence>
<dbReference type="GO" id="GO:0043409">
    <property type="term" value="P:negative regulation of MAPK cascade"/>
    <property type="evidence" value="ECO:0007669"/>
    <property type="project" value="TreeGrafter"/>
</dbReference>
<dbReference type="InterPro" id="IPR020422">
    <property type="entry name" value="TYR_PHOSPHATASE_DUAL_dom"/>
</dbReference>
<dbReference type="SUPFAM" id="SSF52799">
    <property type="entry name" value="(Phosphotyrosine protein) phosphatases II"/>
    <property type="match status" value="1"/>
</dbReference>
<proteinExistence type="inferred from homology"/>
<accession>H3AL43</accession>
<dbReference type="PANTHER" id="PTHR45682:SF10">
    <property type="entry name" value="DUAL SPECIFICITY PROTEIN PHOSPHATASE 13 ISOFORM B"/>
    <property type="match status" value="1"/>
</dbReference>
<evidence type="ECO:0000313" key="7">
    <source>
        <dbReference type="Ensembl" id="ENSLACP00000010364.2"/>
    </source>
</evidence>
<dbReference type="GO" id="GO:0005737">
    <property type="term" value="C:cytoplasm"/>
    <property type="evidence" value="ECO:0007669"/>
    <property type="project" value="TreeGrafter"/>
</dbReference>